<protein>
    <submittedName>
        <fullName evidence="2">Uncharacterized protein</fullName>
    </submittedName>
</protein>
<dbReference type="GeneID" id="20081648"/>
<dbReference type="OrthoDB" id="10408649at2759"/>
<proteinExistence type="predicted"/>
<sequence>MDATQLTAFKLNLDALPAFERDAQDSSPCGADTDVFFITSSPANALNEMAFTWPRASDANNLDELNSLFTTSNESAAAQVGVAKLVPPADEPSVEELRDFTAVLMTPPSKTRPIKRKLLSDDGLEARYCQRNMELQSAPNVASPLTHYSRQRLEIAELTQVVEVLERQLQMLKASKVAHGFTAYEKALKSKADLLEAQETNMRLKHRVQGHLRQRQQLETIAFGGVLSGIA</sequence>
<dbReference type="VEuPathDB" id="FungiDB:H310_04598"/>
<organism evidence="2">
    <name type="scientific">Aphanomyces invadans</name>
    <dbReference type="NCBI Taxonomy" id="157072"/>
    <lineage>
        <taxon>Eukaryota</taxon>
        <taxon>Sar</taxon>
        <taxon>Stramenopiles</taxon>
        <taxon>Oomycota</taxon>
        <taxon>Saprolegniomycetes</taxon>
        <taxon>Saprolegniales</taxon>
        <taxon>Verrucalvaceae</taxon>
        <taxon>Aphanomyces</taxon>
    </lineage>
</organism>
<dbReference type="EMBL" id="KI913958">
    <property type="protein sequence ID" value="ETW04275.1"/>
    <property type="molecule type" value="Genomic_DNA"/>
</dbReference>
<gene>
    <name evidence="2" type="ORF">H310_04598</name>
</gene>
<accession>A0A024UDH6</accession>
<dbReference type="AlphaFoldDB" id="A0A024UDH6"/>
<evidence type="ECO:0000313" key="2">
    <source>
        <dbReference type="EMBL" id="ETW04275.1"/>
    </source>
</evidence>
<dbReference type="RefSeq" id="XP_008867231.1">
    <property type="nucleotide sequence ID" value="XM_008869009.1"/>
</dbReference>
<feature type="coiled-coil region" evidence="1">
    <location>
        <begin position="148"/>
        <end position="175"/>
    </location>
</feature>
<reference evidence="2" key="1">
    <citation type="submission" date="2013-12" db="EMBL/GenBank/DDBJ databases">
        <title>The Genome Sequence of Aphanomyces invadans NJM9701.</title>
        <authorList>
            <consortium name="The Broad Institute Genomics Platform"/>
            <person name="Russ C."/>
            <person name="Tyler B."/>
            <person name="van West P."/>
            <person name="Dieguez-Uribeondo J."/>
            <person name="Young S.K."/>
            <person name="Zeng Q."/>
            <person name="Gargeya S."/>
            <person name="Fitzgerald M."/>
            <person name="Abouelleil A."/>
            <person name="Alvarado L."/>
            <person name="Chapman S.B."/>
            <person name="Gainer-Dewar J."/>
            <person name="Goldberg J."/>
            <person name="Griggs A."/>
            <person name="Gujja S."/>
            <person name="Hansen M."/>
            <person name="Howarth C."/>
            <person name="Imamovic A."/>
            <person name="Ireland A."/>
            <person name="Larimer J."/>
            <person name="McCowan C."/>
            <person name="Murphy C."/>
            <person name="Pearson M."/>
            <person name="Poon T.W."/>
            <person name="Priest M."/>
            <person name="Roberts A."/>
            <person name="Saif S."/>
            <person name="Shea T."/>
            <person name="Sykes S."/>
            <person name="Wortman J."/>
            <person name="Nusbaum C."/>
            <person name="Birren B."/>
        </authorList>
    </citation>
    <scope>NUCLEOTIDE SEQUENCE [LARGE SCALE GENOMIC DNA]</scope>
    <source>
        <strain evidence="2">NJM9701</strain>
    </source>
</reference>
<name>A0A024UDH6_9STRA</name>
<keyword evidence="1" id="KW-0175">Coiled coil</keyword>
<evidence type="ECO:0000256" key="1">
    <source>
        <dbReference type="SAM" id="Coils"/>
    </source>
</evidence>